<dbReference type="InterPro" id="IPR013923">
    <property type="entry name" value="Autophagy-rel_prot_16_dom"/>
</dbReference>
<dbReference type="Proteomes" id="UP000248961">
    <property type="component" value="Unassembled WGS sequence"/>
</dbReference>
<dbReference type="GeneID" id="37199249"/>
<feature type="coiled-coil region" evidence="2">
    <location>
        <begin position="163"/>
        <end position="197"/>
    </location>
</feature>
<keyword evidence="6" id="KW-1185">Reference proteome</keyword>
<feature type="compositionally biased region" description="Low complexity" evidence="3">
    <location>
        <begin position="39"/>
        <end position="53"/>
    </location>
</feature>
<evidence type="ECO:0000313" key="6">
    <source>
        <dbReference type="Proteomes" id="UP000248961"/>
    </source>
</evidence>
<feature type="compositionally biased region" description="Low complexity" evidence="3">
    <location>
        <begin position="68"/>
        <end position="86"/>
    </location>
</feature>
<dbReference type="RefSeq" id="XP_025553122.1">
    <property type="nucleotide sequence ID" value="XM_025694960.1"/>
</dbReference>
<sequence length="216" mass="24580">MAHWREEYSAALAARDRREKANTALYEAYTQLADRTGRSTTTTPPNASNNNNNDYPQSPAPAGANPRTTTYPSGNTTKTTTTPPLSTQQEALLASTRADLAEAQRSRSELQDRLARVTAELDKLRKRNTHDIRRIHAFEQEVTHLQMRLKDRDEELRGKAKLLEDFQDEMASLNLQLNMAEERSARFQQENQDLIRRWMAKMGEEADALNATSKFS</sequence>
<reference evidence="5 6" key="1">
    <citation type="submission" date="2018-02" db="EMBL/GenBank/DDBJ databases">
        <title>The genomes of Aspergillus section Nigri reveals drivers in fungal speciation.</title>
        <authorList>
            <consortium name="DOE Joint Genome Institute"/>
            <person name="Vesth T.C."/>
            <person name="Nybo J."/>
            <person name="Theobald S."/>
            <person name="Brandl J."/>
            <person name="Frisvad J.C."/>
            <person name="Nielsen K.F."/>
            <person name="Lyhne E.K."/>
            <person name="Kogle M.E."/>
            <person name="Kuo A."/>
            <person name="Riley R."/>
            <person name="Clum A."/>
            <person name="Nolan M."/>
            <person name="Lipzen A."/>
            <person name="Salamov A."/>
            <person name="Henrissat B."/>
            <person name="Wiebenga A."/>
            <person name="De vries R.P."/>
            <person name="Grigoriev I.V."/>
            <person name="Mortensen U.H."/>
            <person name="Andersen M.R."/>
            <person name="Baker S.E."/>
        </authorList>
    </citation>
    <scope>NUCLEOTIDE SEQUENCE [LARGE SCALE GENOMIC DNA]</scope>
    <source>
        <strain evidence="5 6">CBS 101889</strain>
    </source>
</reference>
<gene>
    <name evidence="5" type="ORF">BO97DRAFT_404379</name>
</gene>
<dbReference type="STRING" id="1450537.A0A395I455"/>
<accession>A0A395I455</accession>
<feature type="coiled-coil region" evidence="2">
    <location>
        <begin position="93"/>
        <end position="127"/>
    </location>
</feature>
<dbReference type="EMBL" id="KZ824276">
    <property type="protein sequence ID" value="RAL13968.1"/>
    <property type="molecule type" value="Genomic_DNA"/>
</dbReference>
<dbReference type="OrthoDB" id="8949486at2759"/>
<name>A0A395I455_ASPHC</name>
<evidence type="ECO:0000259" key="4">
    <source>
        <dbReference type="Pfam" id="PF08614"/>
    </source>
</evidence>
<protein>
    <submittedName>
        <fullName evidence="5">Autophagy protein 16</fullName>
    </submittedName>
</protein>
<dbReference type="VEuPathDB" id="FungiDB:BO97DRAFT_404379"/>
<dbReference type="Pfam" id="PF08614">
    <property type="entry name" value="ATG16"/>
    <property type="match status" value="1"/>
</dbReference>
<dbReference type="Gene3D" id="1.20.5.170">
    <property type="match status" value="1"/>
</dbReference>
<evidence type="ECO:0000256" key="1">
    <source>
        <dbReference type="ARBA" id="ARBA00005331"/>
    </source>
</evidence>
<feature type="region of interest" description="Disordered" evidence="3">
    <location>
        <begin position="28"/>
        <end position="86"/>
    </location>
</feature>
<keyword evidence="2" id="KW-0175">Coiled coil</keyword>
<evidence type="ECO:0000256" key="3">
    <source>
        <dbReference type="SAM" id="MobiDB-lite"/>
    </source>
</evidence>
<organism evidence="5 6">
    <name type="scientific">Aspergillus homomorphus (strain CBS 101889)</name>
    <dbReference type="NCBI Taxonomy" id="1450537"/>
    <lineage>
        <taxon>Eukaryota</taxon>
        <taxon>Fungi</taxon>
        <taxon>Dikarya</taxon>
        <taxon>Ascomycota</taxon>
        <taxon>Pezizomycotina</taxon>
        <taxon>Eurotiomycetes</taxon>
        <taxon>Eurotiomycetidae</taxon>
        <taxon>Eurotiales</taxon>
        <taxon>Aspergillaceae</taxon>
        <taxon>Aspergillus</taxon>
        <taxon>Aspergillus subgen. Circumdati</taxon>
    </lineage>
</organism>
<evidence type="ECO:0000313" key="5">
    <source>
        <dbReference type="EMBL" id="RAL13968.1"/>
    </source>
</evidence>
<feature type="domain" description="Autophagy-related protein 16" evidence="4">
    <location>
        <begin position="7"/>
        <end position="210"/>
    </location>
</feature>
<dbReference type="AlphaFoldDB" id="A0A395I455"/>
<comment type="similarity">
    <text evidence="1">Belongs to the ATG16 family.</text>
</comment>
<dbReference type="CDD" id="cd22887">
    <property type="entry name" value="Atg16_CCD"/>
    <property type="match status" value="1"/>
</dbReference>
<proteinExistence type="inferred from homology"/>
<evidence type="ECO:0000256" key="2">
    <source>
        <dbReference type="SAM" id="Coils"/>
    </source>
</evidence>